<feature type="domain" description="EF-hand" evidence="4">
    <location>
        <begin position="53"/>
        <end position="88"/>
    </location>
</feature>
<evidence type="ECO:0000256" key="2">
    <source>
        <dbReference type="ARBA" id="ARBA00022737"/>
    </source>
</evidence>
<protein>
    <recommendedName>
        <fullName evidence="1">Calmodulin</fullName>
    </recommendedName>
</protein>
<gene>
    <name evidence="5" type="ORF">B0T21DRAFT_414549</name>
</gene>
<dbReference type="SUPFAM" id="SSF47473">
    <property type="entry name" value="EF-hand"/>
    <property type="match status" value="1"/>
</dbReference>
<name>A0AA40AST8_9PEZI</name>
<keyword evidence="3" id="KW-0106">Calcium</keyword>
<dbReference type="GO" id="GO:0016460">
    <property type="term" value="C:myosin II complex"/>
    <property type="evidence" value="ECO:0007669"/>
    <property type="project" value="TreeGrafter"/>
</dbReference>
<dbReference type="PROSITE" id="PS00018">
    <property type="entry name" value="EF_HAND_1"/>
    <property type="match status" value="3"/>
</dbReference>
<evidence type="ECO:0000313" key="5">
    <source>
        <dbReference type="EMBL" id="KAK0721358.1"/>
    </source>
</evidence>
<dbReference type="EMBL" id="JAUKTV010000012">
    <property type="protein sequence ID" value="KAK0721358.1"/>
    <property type="molecule type" value="Genomic_DNA"/>
</dbReference>
<proteinExistence type="predicted"/>
<dbReference type="PANTHER" id="PTHR23048:SF0">
    <property type="entry name" value="CALMODULIN LIKE 3"/>
    <property type="match status" value="1"/>
</dbReference>
<dbReference type="Pfam" id="PF13499">
    <property type="entry name" value="EF-hand_7"/>
    <property type="match status" value="2"/>
</dbReference>
<keyword evidence="2" id="KW-0677">Repeat</keyword>
<feature type="domain" description="EF-hand" evidence="4">
    <location>
        <begin position="126"/>
        <end position="161"/>
    </location>
</feature>
<feature type="domain" description="EF-hand" evidence="4">
    <location>
        <begin position="17"/>
        <end position="52"/>
    </location>
</feature>
<reference evidence="5" key="1">
    <citation type="submission" date="2023-06" db="EMBL/GenBank/DDBJ databases">
        <title>Genome-scale phylogeny and comparative genomics of the fungal order Sordariales.</title>
        <authorList>
            <consortium name="Lawrence Berkeley National Laboratory"/>
            <person name="Hensen N."/>
            <person name="Bonometti L."/>
            <person name="Westerberg I."/>
            <person name="Brannstrom I.O."/>
            <person name="Guillou S."/>
            <person name="Cros-Aarteil S."/>
            <person name="Calhoun S."/>
            <person name="Haridas S."/>
            <person name="Kuo A."/>
            <person name="Mondo S."/>
            <person name="Pangilinan J."/>
            <person name="Riley R."/>
            <person name="Labutti K."/>
            <person name="Andreopoulos B."/>
            <person name="Lipzen A."/>
            <person name="Chen C."/>
            <person name="Yanf M."/>
            <person name="Daum C."/>
            <person name="Ng V."/>
            <person name="Clum A."/>
            <person name="Steindorff A."/>
            <person name="Ohm R."/>
            <person name="Martin F."/>
            <person name="Silar P."/>
            <person name="Natvig D."/>
            <person name="Lalanne C."/>
            <person name="Gautier V."/>
            <person name="Ament-Velasquez S.L."/>
            <person name="Kruys A."/>
            <person name="Hutchinson M.I."/>
            <person name="Powell A.J."/>
            <person name="Barry K."/>
            <person name="Miller A.N."/>
            <person name="Grigoriev I.V."/>
            <person name="Debuchy R."/>
            <person name="Gladieux P."/>
            <person name="Thoren M.H."/>
            <person name="Johannesson H."/>
        </authorList>
    </citation>
    <scope>NUCLEOTIDE SEQUENCE</scope>
    <source>
        <strain evidence="5">CBS 540.89</strain>
    </source>
</reference>
<sequence length="167" mass="18233">MAQQGKGAPRGNNLSEDEIAQFKGVFEVFDKDGTGDITADELGAVMRELGLNPSPEELQDIVNEADLNKDGVISFEEFLSLMSMGVKETDTEQELINAFKVFDKDGSGTISSEELRNVLKSLGENLTDAELDEMIKMADKDGDGHIDYQEEVGMGERGIGYLSFLEG</sequence>
<keyword evidence="6" id="KW-1185">Reference proteome</keyword>
<organism evidence="5 6">
    <name type="scientific">Apiosordaria backusii</name>
    <dbReference type="NCBI Taxonomy" id="314023"/>
    <lineage>
        <taxon>Eukaryota</taxon>
        <taxon>Fungi</taxon>
        <taxon>Dikarya</taxon>
        <taxon>Ascomycota</taxon>
        <taxon>Pezizomycotina</taxon>
        <taxon>Sordariomycetes</taxon>
        <taxon>Sordariomycetidae</taxon>
        <taxon>Sordariales</taxon>
        <taxon>Lasiosphaeriaceae</taxon>
        <taxon>Apiosordaria</taxon>
    </lineage>
</organism>
<dbReference type="PANTHER" id="PTHR23048">
    <property type="entry name" value="MYOSIN LIGHT CHAIN 1, 3"/>
    <property type="match status" value="1"/>
</dbReference>
<dbReference type="Proteomes" id="UP001172159">
    <property type="component" value="Unassembled WGS sequence"/>
</dbReference>
<accession>A0AA40AST8</accession>
<dbReference type="CDD" id="cd00051">
    <property type="entry name" value="EFh"/>
    <property type="match status" value="2"/>
</dbReference>
<dbReference type="FunFam" id="1.10.238.10:FF:000001">
    <property type="entry name" value="Calmodulin 1"/>
    <property type="match status" value="1"/>
</dbReference>
<evidence type="ECO:0000313" key="6">
    <source>
        <dbReference type="Proteomes" id="UP001172159"/>
    </source>
</evidence>
<dbReference type="PROSITE" id="PS50222">
    <property type="entry name" value="EF_HAND_2"/>
    <property type="match status" value="4"/>
</dbReference>
<dbReference type="InterPro" id="IPR018247">
    <property type="entry name" value="EF_Hand_1_Ca_BS"/>
</dbReference>
<feature type="domain" description="EF-hand" evidence="4">
    <location>
        <begin position="90"/>
        <end position="125"/>
    </location>
</feature>
<comment type="caution">
    <text evidence="5">The sequence shown here is derived from an EMBL/GenBank/DDBJ whole genome shotgun (WGS) entry which is preliminary data.</text>
</comment>
<dbReference type="SMART" id="SM00054">
    <property type="entry name" value="EFh"/>
    <property type="match status" value="4"/>
</dbReference>
<dbReference type="GO" id="GO:0005509">
    <property type="term" value="F:calcium ion binding"/>
    <property type="evidence" value="ECO:0007669"/>
    <property type="project" value="InterPro"/>
</dbReference>
<dbReference type="AlphaFoldDB" id="A0AA40AST8"/>
<evidence type="ECO:0000256" key="3">
    <source>
        <dbReference type="ARBA" id="ARBA00022837"/>
    </source>
</evidence>
<dbReference type="Gene3D" id="1.10.238.10">
    <property type="entry name" value="EF-hand"/>
    <property type="match status" value="2"/>
</dbReference>
<evidence type="ECO:0000259" key="4">
    <source>
        <dbReference type="PROSITE" id="PS50222"/>
    </source>
</evidence>
<dbReference type="InterPro" id="IPR002048">
    <property type="entry name" value="EF_hand_dom"/>
</dbReference>
<dbReference type="InterPro" id="IPR011992">
    <property type="entry name" value="EF-hand-dom_pair"/>
</dbReference>
<dbReference type="InterPro" id="IPR050230">
    <property type="entry name" value="CALM/Myosin/TropC-like"/>
</dbReference>
<evidence type="ECO:0000256" key="1">
    <source>
        <dbReference type="ARBA" id="ARBA00020786"/>
    </source>
</evidence>